<organism evidence="1 2">
    <name type="scientific">Scleroderma citrinum Foug A</name>
    <dbReference type="NCBI Taxonomy" id="1036808"/>
    <lineage>
        <taxon>Eukaryota</taxon>
        <taxon>Fungi</taxon>
        <taxon>Dikarya</taxon>
        <taxon>Basidiomycota</taxon>
        <taxon>Agaricomycotina</taxon>
        <taxon>Agaricomycetes</taxon>
        <taxon>Agaricomycetidae</taxon>
        <taxon>Boletales</taxon>
        <taxon>Sclerodermatineae</taxon>
        <taxon>Sclerodermataceae</taxon>
        <taxon>Scleroderma</taxon>
    </lineage>
</organism>
<dbReference type="HOGENOM" id="CLU_2139531_0_0_1"/>
<accession>A0A0C2ZZS4</accession>
<dbReference type="Proteomes" id="UP000053989">
    <property type="component" value="Unassembled WGS sequence"/>
</dbReference>
<reference evidence="1 2" key="1">
    <citation type="submission" date="2014-04" db="EMBL/GenBank/DDBJ databases">
        <authorList>
            <consortium name="DOE Joint Genome Institute"/>
            <person name="Kuo A."/>
            <person name="Kohler A."/>
            <person name="Nagy L.G."/>
            <person name="Floudas D."/>
            <person name="Copeland A."/>
            <person name="Barry K.W."/>
            <person name="Cichocki N."/>
            <person name="Veneault-Fourrey C."/>
            <person name="LaButti K."/>
            <person name="Lindquist E.A."/>
            <person name="Lipzen A."/>
            <person name="Lundell T."/>
            <person name="Morin E."/>
            <person name="Murat C."/>
            <person name="Sun H."/>
            <person name="Tunlid A."/>
            <person name="Henrissat B."/>
            <person name="Grigoriev I.V."/>
            <person name="Hibbett D.S."/>
            <person name="Martin F."/>
            <person name="Nordberg H.P."/>
            <person name="Cantor M.N."/>
            <person name="Hua S.X."/>
        </authorList>
    </citation>
    <scope>NUCLEOTIDE SEQUENCE [LARGE SCALE GENOMIC DNA]</scope>
    <source>
        <strain evidence="1 2">Foug A</strain>
    </source>
</reference>
<feature type="non-terminal residue" evidence="1">
    <location>
        <position position="1"/>
    </location>
</feature>
<gene>
    <name evidence="1" type="ORF">SCLCIDRAFT_1218987</name>
</gene>
<name>A0A0C2ZZS4_9AGAM</name>
<keyword evidence="2" id="KW-1185">Reference proteome</keyword>
<sequence length="113" mass="12804">TYSELPQLVIDTFNFACSYLPDGLMTSLCQKSSFLTYSRRLVRPPRYPMKTGVGVCVFVSLHPQEVPPRCHDISARRVRWQAPSLRIKHKGVESSRSLCNRTTTGKQGIIHPT</sequence>
<dbReference type="InParanoid" id="A0A0C2ZZS4"/>
<reference evidence="2" key="2">
    <citation type="submission" date="2015-01" db="EMBL/GenBank/DDBJ databases">
        <title>Evolutionary Origins and Diversification of the Mycorrhizal Mutualists.</title>
        <authorList>
            <consortium name="DOE Joint Genome Institute"/>
            <consortium name="Mycorrhizal Genomics Consortium"/>
            <person name="Kohler A."/>
            <person name="Kuo A."/>
            <person name="Nagy L.G."/>
            <person name="Floudas D."/>
            <person name="Copeland A."/>
            <person name="Barry K.W."/>
            <person name="Cichocki N."/>
            <person name="Veneault-Fourrey C."/>
            <person name="LaButti K."/>
            <person name="Lindquist E.A."/>
            <person name="Lipzen A."/>
            <person name="Lundell T."/>
            <person name="Morin E."/>
            <person name="Murat C."/>
            <person name="Riley R."/>
            <person name="Ohm R."/>
            <person name="Sun H."/>
            <person name="Tunlid A."/>
            <person name="Henrissat B."/>
            <person name="Grigoriev I.V."/>
            <person name="Hibbett D.S."/>
            <person name="Martin F."/>
        </authorList>
    </citation>
    <scope>NUCLEOTIDE SEQUENCE [LARGE SCALE GENOMIC DNA]</scope>
    <source>
        <strain evidence="2">Foug A</strain>
    </source>
</reference>
<protein>
    <submittedName>
        <fullName evidence="1">Uncharacterized protein</fullName>
    </submittedName>
</protein>
<dbReference type="EMBL" id="KN822093">
    <property type="protein sequence ID" value="KIM57937.1"/>
    <property type="molecule type" value="Genomic_DNA"/>
</dbReference>
<proteinExistence type="predicted"/>
<dbReference type="AlphaFoldDB" id="A0A0C2ZZS4"/>
<evidence type="ECO:0000313" key="2">
    <source>
        <dbReference type="Proteomes" id="UP000053989"/>
    </source>
</evidence>
<evidence type="ECO:0000313" key="1">
    <source>
        <dbReference type="EMBL" id="KIM57937.1"/>
    </source>
</evidence>